<sequence length="388" mass="43824">MTTIYIVIQTQQVSLYLSIPVTLFGRVTSWYREQLFLFTRYYYPTNFPMFCGKSLVNNFYKYKRKVWQNVIPIAQRCKGTYHPPKILFFGTDNFSLPSLQALHKNCGDRLGVVTSLNSPANCVKTYAEKEKLSLQKWRIDPSVCPQFDLGEVVSIGQLIPANIINGFPHGMINVHASLLPKRRGAAPIIYAIMKGDASTGVSIMKIEPHRFESILAQRVVDIKPDVFMPDLHASLATLGADLLVDTVNNLSLRLKEAKPQDSTRASYAPKITSKITEIIWSELSAFEIYTRHRALYGYKNLTTSFLGKQVQLLELRLPEKGVPVQEPGVISYLRKSRSLIIGCAQQSQLEVLQLRVEGRKPMSAQDFNNGFLKQARSLSFTENKLASI</sequence>
<dbReference type="InterPro" id="IPR002376">
    <property type="entry name" value="Formyl_transf_N"/>
</dbReference>
<gene>
    <name evidence="7" type="primary">Dsim\GD16480</name>
    <name evidence="7" type="ORF">Dsim_GD16480</name>
</gene>
<dbReference type="SUPFAM" id="SSF50486">
    <property type="entry name" value="FMT C-terminal domain-like"/>
    <property type="match status" value="1"/>
</dbReference>
<evidence type="ECO:0000259" key="5">
    <source>
        <dbReference type="Pfam" id="PF00551"/>
    </source>
</evidence>
<evidence type="ECO:0000313" key="7">
    <source>
        <dbReference type="EMBL" id="EDX15108.1"/>
    </source>
</evidence>
<dbReference type="OrthoDB" id="10268103at2759"/>
<dbReference type="GO" id="GO:0004479">
    <property type="term" value="F:methionyl-tRNA formyltransferase activity"/>
    <property type="evidence" value="ECO:0007669"/>
    <property type="project" value="UniProtKB-EC"/>
</dbReference>
<dbReference type="InterPro" id="IPR041711">
    <property type="entry name" value="Met-tRNA-FMT_N"/>
</dbReference>
<evidence type="ECO:0000259" key="6">
    <source>
        <dbReference type="Pfam" id="PF02911"/>
    </source>
</evidence>
<dbReference type="SUPFAM" id="SSF53328">
    <property type="entry name" value="Formyltransferase"/>
    <property type="match status" value="1"/>
</dbReference>
<name>B4QSL1_DROSI</name>
<dbReference type="Pfam" id="PF00551">
    <property type="entry name" value="Formyl_trans_N"/>
    <property type="match status" value="1"/>
</dbReference>
<evidence type="ECO:0000256" key="2">
    <source>
        <dbReference type="ARBA" id="ARBA00012261"/>
    </source>
</evidence>
<organism evidence="7 8">
    <name type="scientific">Drosophila simulans</name>
    <name type="common">Fruit fly</name>
    <dbReference type="NCBI Taxonomy" id="7240"/>
    <lineage>
        <taxon>Eukaryota</taxon>
        <taxon>Metazoa</taxon>
        <taxon>Ecdysozoa</taxon>
        <taxon>Arthropoda</taxon>
        <taxon>Hexapoda</taxon>
        <taxon>Insecta</taxon>
        <taxon>Pterygota</taxon>
        <taxon>Neoptera</taxon>
        <taxon>Endopterygota</taxon>
        <taxon>Diptera</taxon>
        <taxon>Brachycera</taxon>
        <taxon>Muscomorpha</taxon>
        <taxon>Ephydroidea</taxon>
        <taxon>Drosophilidae</taxon>
        <taxon>Drosophila</taxon>
        <taxon>Sophophora</taxon>
    </lineage>
</organism>
<reference evidence="7 8" key="1">
    <citation type="journal article" date="2007" name="Nature">
        <title>Evolution of genes and genomes on the Drosophila phylogeny.</title>
        <authorList>
            <consortium name="Drosophila 12 Genomes Consortium"/>
            <person name="Clark A.G."/>
            <person name="Eisen M.B."/>
            <person name="Smith D.R."/>
            <person name="Bergman C.M."/>
            <person name="Oliver B."/>
            <person name="Markow T.A."/>
            <person name="Kaufman T.C."/>
            <person name="Kellis M."/>
            <person name="Gelbart W."/>
            <person name="Iyer V.N."/>
            <person name="Pollard D.A."/>
            <person name="Sackton T.B."/>
            <person name="Larracuente A.M."/>
            <person name="Singh N.D."/>
            <person name="Abad J.P."/>
            <person name="Abt D.N."/>
            <person name="Adryan B."/>
            <person name="Aguade M."/>
            <person name="Akashi H."/>
            <person name="Anderson W.W."/>
            <person name="Aquadro C.F."/>
            <person name="Ardell D.H."/>
            <person name="Arguello R."/>
            <person name="Artieri C.G."/>
            <person name="Barbash D.A."/>
            <person name="Barker D."/>
            <person name="Barsanti P."/>
            <person name="Batterham P."/>
            <person name="Batzoglou S."/>
            <person name="Begun D."/>
            <person name="Bhutkar A."/>
            <person name="Blanco E."/>
            <person name="Bosak S.A."/>
            <person name="Bradley R.K."/>
            <person name="Brand A.D."/>
            <person name="Brent M.R."/>
            <person name="Brooks A.N."/>
            <person name="Brown R.H."/>
            <person name="Butlin R.K."/>
            <person name="Caggese C."/>
            <person name="Calvi B.R."/>
            <person name="Bernardo de Carvalho A."/>
            <person name="Caspi A."/>
            <person name="Castrezana S."/>
            <person name="Celniker S.E."/>
            <person name="Chang J.L."/>
            <person name="Chapple C."/>
            <person name="Chatterji S."/>
            <person name="Chinwalla A."/>
            <person name="Civetta A."/>
            <person name="Clifton S.W."/>
            <person name="Comeron J.M."/>
            <person name="Costello J.C."/>
            <person name="Coyne J.A."/>
            <person name="Daub J."/>
            <person name="David R.G."/>
            <person name="Delcher A.L."/>
            <person name="Delehaunty K."/>
            <person name="Do C.B."/>
            <person name="Ebling H."/>
            <person name="Edwards K."/>
            <person name="Eickbush T."/>
            <person name="Evans J.D."/>
            <person name="Filipski A."/>
            <person name="Findeiss S."/>
            <person name="Freyhult E."/>
            <person name="Fulton L."/>
            <person name="Fulton R."/>
            <person name="Garcia A.C."/>
            <person name="Gardiner A."/>
            <person name="Garfield D.A."/>
            <person name="Garvin B.E."/>
            <person name="Gibson G."/>
            <person name="Gilbert D."/>
            <person name="Gnerre S."/>
            <person name="Godfrey J."/>
            <person name="Good R."/>
            <person name="Gotea V."/>
            <person name="Gravely B."/>
            <person name="Greenberg A.J."/>
            <person name="Griffiths-Jones S."/>
            <person name="Gross S."/>
            <person name="Guigo R."/>
            <person name="Gustafson E.A."/>
            <person name="Haerty W."/>
            <person name="Hahn M.W."/>
            <person name="Halligan D.L."/>
            <person name="Halpern A.L."/>
            <person name="Halter G.M."/>
            <person name="Han M.V."/>
            <person name="Heger A."/>
            <person name="Hillier L."/>
            <person name="Hinrichs A.S."/>
            <person name="Holmes I."/>
            <person name="Hoskins R.A."/>
            <person name="Hubisz M.J."/>
            <person name="Hultmark D."/>
            <person name="Huntley M.A."/>
            <person name="Jaffe D.B."/>
            <person name="Jagadeeshan S."/>
            <person name="Jeck W.R."/>
            <person name="Johnson J."/>
            <person name="Jones C.D."/>
            <person name="Jordan W.C."/>
            <person name="Karpen G.H."/>
            <person name="Kataoka E."/>
            <person name="Keightley P.D."/>
            <person name="Kheradpour P."/>
            <person name="Kirkness E.F."/>
            <person name="Koerich L.B."/>
            <person name="Kristiansen K."/>
            <person name="Kudrna D."/>
            <person name="Kulathinal R.J."/>
            <person name="Kumar S."/>
            <person name="Kwok R."/>
            <person name="Lander E."/>
            <person name="Langley C.H."/>
            <person name="Lapoint R."/>
            <person name="Lazzaro B.P."/>
            <person name="Lee S.J."/>
            <person name="Levesque L."/>
            <person name="Li R."/>
            <person name="Lin C.F."/>
            <person name="Lin M.F."/>
            <person name="Lindblad-Toh K."/>
            <person name="Llopart A."/>
            <person name="Long M."/>
            <person name="Low L."/>
            <person name="Lozovsky E."/>
            <person name="Lu J."/>
            <person name="Luo M."/>
            <person name="Machado C.A."/>
            <person name="Makalowski W."/>
            <person name="Marzo M."/>
            <person name="Matsuda M."/>
            <person name="Matzkin L."/>
            <person name="McAllister B."/>
            <person name="McBride C.S."/>
            <person name="McKernan B."/>
            <person name="McKernan K."/>
            <person name="Mendez-Lago M."/>
            <person name="Minx P."/>
            <person name="Mollenhauer M.U."/>
            <person name="Montooth K."/>
            <person name="Mount S.M."/>
            <person name="Mu X."/>
            <person name="Myers E."/>
            <person name="Negre B."/>
            <person name="Newfeld S."/>
            <person name="Nielsen R."/>
            <person name="Noor M.A."/>
            <person name="O'Grady P."/>
            <person name="Pachter L."/>
            <person name="Papaceit M."/>
            <person name="Parisi M.J."/>
            <person name="Parisi M."/>
            <person name="Parts L."/>
            <person name="Pedersen J.S."/>
            <person name="Pesole G."/>
            <person name="Phillippy A.M."/>
            <person name="Ponting C.P."/>
            <person name="Pop M."/>
            <person name="Porcelli D."/>
            <person name="Powell J.R."/>
            <person name="Prohaska S."/>
            <person name="Pruitt K."/>
            <person name="Puig M."/>
            <person name="Quesneville H."/>
            <person name="Ram K.R."/>
            <person name="Rand D."/>
            <person name="Rasmussen M.D."/>
            <person name="Reed L.K."/>
            <person name="Reenan R."/>
            <person name="Reily A."/>
            <person name="Remington K.A."/>
            <person name="Rieger T.T."/>
            <person name="Ritchie M.G."/>
            <person name="Robin C."/>
            <person name="Rogers Y.H."/>
            <person name="Rohde C."/>
            <person name="Rozas J."/>
            <person name="Rubenfield M.J."/>
            <person name="Ruiz A."/>
            <person name="Russo S."/>
            <person name="Salzberg S.L."/>
            <person name="Sanchez-Gracia A."/>
            <person name="Saranga D.J."/>
            <person name="Sato H."/>
            <person name="Schaeffer S.W."/>
            <person name="Schatz M.C."/>
            <person name="Schlenke T."/>
            <person name="Schwartz R."/>
            <person name="Segarra C."/>
            <person name="Singh R.S."/>
            <person name="Sirot L."/>
            <person name="Sirota M."/>
            <person name="Sisneros N.B."/>
            <person name="Smith C.D."/>
            <person name="Smith T.F."/>
            <person name="Spieth J."/>
            <person name="Stage D.E."/>
            <person name="Stark A."/>
            <person name="Stephan W."/>
            <person name="Strausberg R.L."/>
            <person name="Strempel S."/>
            <person name="Sturgill D."/>
            <person name="Sutton G."/>
            <person name="Sutton G.G."/>
            <person name="Tao W."/>
            <person name="Teichmann S."/>
            <person name="Tobari Y.N."/>
            <person name="Tomimura Y."/>
            <person name="Tsolas J.M."/>
            <person name="Valente V.L."/>
            <person name="Venter E."/>
            <person name="Venter J.C."/>
            <person name="Vicario S."/>
            <person name="Vieira F.G."/>
            <person name="Vilella A.J."/>
            <person name="Villasante A."/>
            <person name="Walenz B."/>
            <person name="Wang J."/>
            <person name="Wasserman M."/>
            <person name="Watts T."/>
            <person name="Wilson D."/>
            <person name="Wilson R.K."/>
            <person name="Wing R.A."/>
            <person name="Wolfner M.F."/>
            <person name="Wong A."/>
            <person name="Wong G.K."/>
            <person name="Wu C.I."/>
            <person name="Wu G."/>
            <person name="Yamamoto D."/>
            <person name="Yang H.P."/>
            <person name="Yang S.P."/>
            <person name="Yorke J.A."/>
            <person name="Yoshida K."/>
            <person name="Zdobnov E."/>
            <person name="Zhang P."/>
            <person name="Zhang Y."/>
            <person name="Zimin A.V."/>
            <person name="Baldwin J."/>
            <person name="Abdouelleil A."/>
            <person name="Abdulkadir J."/>
            <person name="Abebe A."/>
            <person name="Abera B."/>
            <person name="Abreu J."/>
            <person name="Acer S.C."/>
            <person name="Aftuck L."/>
            <person name="Alexander A."/>
            <person name="An P."/>
            <person name="Anderson E."/>
            <person name="Anderson S."/>
            <person name="Arachi H."/>
            <person name="Azer M."/>
            <person name="Bachantsang P."/>
            <person name="Barry A."/>
            <person name="Bayul T."/>
            <person name="Berlin A."/>
            <person name="Bessette D."/>
            <person name="Bloom T."/>
            <person name="Blye J."/>
            <person name="Boguslavskiy L."/>
            <person name="Bonnet C."/>
            <person name="Boukhgalter B."/>
            <person name="Bourzgui I."/>
            <person name="Brown A."/>
            <person name="Cahill P."/>
            <person name="Channer S."/>
            <person name="Cheshatsang Y."/>
            <person name="Chuda L."/>
            <person name="Citroen M."/>
            <person name="Collymore A."/>
            <person name="Cooke P."/>
            <person name="Costello M."/>
            <person name="D'Aco K."/>
            <person name="Daza R."/>
            <person name="De Haan G."/>
            <person name="DeGray S."/>
            <person name="DeMaso C."/>
            <person name="Dhargay N."/>
            <person name="Dooley K."/>
            <person name="Dooley E."/>
            <person name="Doricent M."/>
            <person name="Dorje P."/>
            <person name="Dorjee K."/>
            <person name="Dupes A."/>
            <person name="Elong R."/>
            <person name="Falk J."/>
            <person name="Farina A."/>
            <person name="Faro S."/>
            <person name="Ferguson D."/>
            <person name="Fisher S."/>
            <person name="Foley C.D."/>
            <person name="Franke A."/>
            <person name="Friedrich D."/>
            <person name="Gadbois L."/>
            <person name="Gearin G."/>
            <person name="Gearin C.R."/>
            <person name="Giannoukos G."/>
            <person name="Goode T."/>
            <person name="Graham J."/>
            <person name="Grandbois E."/>
            <person name="Grewal S."/>
            <person name="Gyaltsen K."/>
            <person name="Hafez N."/>
            <person name="Hagos B."/>
            <person name="Hall J."/>
            <person name="Henson C."/>
            <person name="Hollinger A."/>
            <person name="Honan T."/>
            <person name="Huard M.D."/>
            <person name="Hughes L."/>
            <person name="Hurhula B."/>
            <person name="Husby M.E."/>
            <person name="Kamat A."/>
            <person name="Kanga B."/>
            <person name="Kashin S."/>
            <person name="Khazanovich D."/>
            <person name="Kisner P."/>
            <person name="Lance K."/>
            <person name="Lara M."/>
            <person name="Lee W."/>
            <person name="Lennon N."/>
            <person name="Letendre F."/>
            <person name="LeVine R."/>
            <person name="Lipovsky A."/>
            <person name="Liu X."/>
            <person name="Liu J."/>
            <person name="Liu S."/>
            <person name="Lokyitsang T."/>
            <person name="Lokyitsang Y."/>
            <person name="Lubonja R."/>
            <person name="Lui A."/>
            <person name="MacDonald P."/>
            <person name="Magnisalis V."/>
            <person name="Maru K."/>
            <person name="Matthews C."/>
            <person name="McCusker W."/>
            <person name="McDonough S."/>
            <person name="Mehta T."/>
            <person name="Meldrim J."/>
            <person name="Meneus L."/>
            <person name="Mihai O."/>
            <person name="Mihalev A."/>
            <person name="Mihova T."/>
            <person name="Mittelman R."/>
            <person name="Mlenga V."/>
            <person name="Montmayeur A."/>
            <person name="Mulrain L."/>
            <person name="Navidi A."/>
            <person name="Naylor J."/>
            <person name="Negash T."/>
            <person name="Nguyen T."/>
            <person name="Nguyen N."/>
            <person name="Nicol R."/>
            <person name="Norbu C."/>
            <person name="Norbu N."/>
            <person name="Novod N."/>
            <person name="O'Neill B."/>
            <person name="Osman S."/>
            <person name="Markiewicz E."/>
            <person name="Oyono O.L."/>
            <person name="Patti C."/>
            <person name="Phunkhang P."/>
            <person name="Pierre F."/>
            <person name="Priest M."/>
            <person name="Raghuraman S."/>
            <person name="Rege F."/>
            <person name="Reyes R."/>
            <person name="Rise C."/>
            <person name="Rogov P."/>
            <person name="Ross K."/>
            <person name="Ryan E."/>
            <person name="Settipalli S."/>
            <person name="Shea T."/>
            <person name="Sherpa N."/>
            <person name="Shi L."/>
            <person name="Shih D."/>
            <person name="Sparrow T."/>
            <person name="Spaulding J."/>
            <person name="Stalker J."/>
            <person name="Stange-Thomann N."/>
            <person name="Stavropoulos S."/>
            <person name="Stone C."/>
            <person name="Strader C."/>
            <person name="Tesfaye S."/>
            <person name="Thomson T."/>
            <person name="Thoulutsang Y."/>
            <person name="Thoulutsang D."/>
            <person name="Topham K."/>
            <person name="Topping I."/>
            <person name="Tsamla T."/>
            <person name="Vassiliev H."/>
            <person name="Vo A."/>
            <person name="Wangchuk T."/>
            <person name="Wangdi T."/>
            <person name="Weiand M."/>
            <person name="Wilkinson J."/>
            <person name="Wilson A."/>
            <person name="Yadav S."/>
            <person name="Young G."/>
            <person name="Yu Q."/>
            <person name="Zembek L."/>
            <person name="Zhong D."/>
            <person name="Zimmer A."/>
            <person name="Zwirko Z."/>
            <person name="Jaffe D.B."/>
            <person name="Alvarez P."/>
            <person name="Brockman W."/>
            <person name="Butler J."/>
            <person name="Chin C."/>
            <person name="Gnerre S."/>
            <person name="Grabherr M."/>
            <person name="Kleber M."/>
            <person name="Mauceli E."/>
            <person name="MacCallum I."/>
        </authorList>
    </citation>
    <scope>NUCLEOTIDE SEQUENCE [LARGE SCALE GENOMIC DNA]</scope>
    <source>
        <strain evidence="8">white501</strain>
    </source>
</reference>
<dbReference type="EMBL" id="CM000364">
    <property type="protein sequence ID" value="EDX15108.1"/>
    <property type="molecule type" value="Genomic_DNA"/>
</dbReference>
<dbReference type="HOGENOM" id="CLU_033347_0_0_1"/>
<dbReference type="SMR" id="B4QSL1"/>
<dbReference type="Gene3D" id="3.40.50.12230">
    <property type="match status" value="1"/>
</dbReference>
<dbReference type="CDD" id="cd08704">
    <property type="entry name" value="Met_tRNA_FMT_C"/>
    <property type="match status" value="1"/>
</dbReference>
<dbReference type="InterPro" id="IPR011034">
    <property type="entry name" value="Formyl_transferase-like_C_sf"/>
</dbReference>
<comment type="similarity">
    <text evidence="1">Belongs to the Fmt family.</text>
</comment>
<feature type="domain" description="Formyl transferase C-terminal" evidence="6">
    <location>
        <begin position="270"/>
        <end position="371"/>
    </location>
</feature>
<dbReference type="PANTHER" id="PTHR11138">
    <property type="entry name" value="METHIONYL-TRNA FORMYLTRANSFERASE"/>
    <property type="match status" value="1"/>
</dbReference>
<dbReference type="Pfam" id="PF02911">
    <property type="entry name" value="Formyl_trans_C"/>
    <property type="match status" value="1"/>
</dbReference>
<keyword evidence="4" id="KW-0648">Protein biosynthesis</keyword>
<dbReference type="OMA" id="VGCINIH"/>
<dbReference type="PhylomeDB" id="B4QSL1"/>
<keyword evidence="3" id="KW-0808">Transferase</keyword>
<keyword evidence="8" id="KW-1185">Reference proteome</keyword>
<feature type="domain" description="Formyl transferase N-terminal" evidence="5">
    <location>
        <begin position="152"/>
        <end position="246"/>
    </location>
</feature>
<dbReference type="InterPro" id="IPR005793">
    <property type="entry name" value="Formyl_trans_C"/>
</dbReference>
<dbReference type="PANTHER" id="PTHR11138:SF5">
    <property type="entry name" value="METHIONYL-TRNA FORMYLTRANSFERASE, MITOCHONDRIAL"/>
    <property type="match status" value="1"/>
</dbReference>
<dbReference type="EC" id="2.1.2.9" evidence="2"/>
<evidence type="ECO:0000256" key="1">
    <source>
        <dbReference type="ARBA" id="ARBA00010699"/>
    </source>
</evidence>
<protein>
    <recommendedName>
        <fullName evidence="2">methionyl-tRNA formyltransferase</fullName>
        <ecNumber evidence="2">2.1.2.9</ecNumber>
    </recommendedName>
</protein>
<dbReference type="Proteomes" id="UP000000304">
    <property type="component" value="Chromosome 3R"/>
</dbReference>
<accession>B4QSL1</accession>
<evidence type="ECO:0000256" key="4">
    <source>
        <dbReference type="ARBA" id="ARBA00022917"/>
    </source>
</evidence>
<proteinExistence type="inferred from homology"/>
<evidence type="ECO:0000313" key="8">
    <source>
        <dbReference type="Proteomes" id="UP000000304"/>
    </source>
</evidence>
<dbReference type="InterPro" id="IPR044135">
    <property type="entry name" value="Met-tRNA-FMT_C"/>
</dbReference>
<dbReference type="CDD" id="cd08646">
    <property type="entry name" value="FMT_core_Met-tRNA-FMT_N"/>
    <property type="match status" value="1"/>
</dbReference>
<evidence type="ECO:0000256" key="3">
    <source>
        <dbReference type="ARBA" id="ARBA00022679"/>
    </source>
</evidence>
<dbReference type="AlphaFoldDB" id="B4QSL1"/>
<dbReference type="InterPro" id="IPR036477">
    <property type="entry name" value="Formyl_transf_N_sf"/>
</dbReference>
<dbReference type="STRING" id="7240.B4QSL1"/>
<dbReference type="GO" id="GO:0005739">
    <property type="term" value="C:mitochondrion"/>
    <property type="evidence" value="ECO:0007669"/>
    <property type="project" value="TreeGrafter"/>
</dbReference>